<name>A0A4W5N9J7_9TELE</name>
<keyword evidence="2" id="KW-1185">Reference proteome</keyword>
<evidence type="ECO:0000313" key="1">
    <source>
        <dbReference type="Ensembl" id="ENSHHUP00000046160.1"/>
    </source>
</evidence>
<reference evidence="2" key="1">
    <citation type="submission" date="2018-06" db="EMBL/GenBank/DDBJ databases">
        <title>Genome assembly of Danube salmon.</title>
        <authorList>
            <person name="Macqueen D.J."/>
            <person name="Gundappa M.K."/>
        </authorList>
    </citation>
    <scope>NUCLEOTIDE SEQUENCE [LARGE SCALE GENOMIC DNA]</scope>
</reference>
<dbReference type="Ensembl" id="ENSHHUT00000047863.1">
    <property type="protein sequence ID" value="ENSHHUP00000046160.1"/>
    <property type="gene ID" value="ENSHHUG00000028136.1"/>
</dbReference>
<dbReference type="Proteomes" id="UP000314982">
    <property type="component" value="Unassembled WGS sequence"/>
</dbReference>
<protein>
    <submittedName>
        <fullName evidence="1">Uncharacterized protein</fullName>
    </submittedName>
</protein>
<accession>A0A4W5N9J7</accession>
<evidence type="ECO:0000313" key="2">
    <source>
        <dbReference type="Proteomes" id="UP000314982"/>
    </source>
</evidence>
<dbReference type="PANTHER" id="PTHR39319">
    <property type="entry name" value="SI:DKEY-256H2.1"/>
    <property type="match status" value="1"/>
</dbReference>
<dbReference type="InterPro" id="IPR053251">
    <property type="entry name" value="N-glycanase"/>
</dbReference>
<sequence length="103" mass="11916">MSCRYGHMVTVSFQSTPSPNFFIDIDQQGALSEMGWFLYPSFKFINWQAQWFDFYEGLQTRLRDPAWVFEEVQMQGQSGAVATVNLPSGKETSLYLHQVIYST</sequence>
<dbReference type="STRING" id="62062.ENSHHUP00000046160"/>
<dbReference type="AlphaFoldDB" id="A0A4W5N9J7"/>
<organism evidence="1 2">
    <name type="scientific">Hucho hucho</name>
    <name type="common">huchen</name>
    <dbReference type="NCBI Taxonomy" id="62062"/>
    <lineage>
        <taxon>Eukaryota</taxon>
        <taxon>Metazoa</taxon>
        <taxon>Chordata</taxon>
        <taxon>Craniata</taxon>
        <taxon>Vertebrata</taxon>
        <taxon>Euteleostomi</taxon>
        <taxon>Actinopterygii</taxon>
        <taxon>Neopterygii</taxon>
        <taxon>Teleostei</taxon>
        <taxon>Protacanthopterygii</taxon>
        <taxon>Salmoniformes</taxon>
        <taxon>Salmonidae</taxon>
        <taxon>Salmoninae</taxon>
        <taxon>Hucho</taxon>
    </lineage>
</organism>
<reference evidence="1" key="2">
    <citation type="submission" date="2025-08" db="UniProtKB">
        <authorList>
            <consortium name="Ensembl"/>
        </authorList>
    </citation>
    <scope>IDENTIFICATION</scope>
</reference>
<reference evidence="1" key="3">
    <citation type="submission" date="2025-09" db="UniProtKB">
        <authorList>
            <consortium name="Ensembl"/>
        </authorList>
    </citation>
    <scope>IDENTIFICATION</scope>
</reference>
<proteinExistence type="predicted"/>
<dbReference type="PANTHER" id="PTHR39319:SF1">
    <property type="entry name" value="SI:DKEY-256H2.1"/>
    <property type="match status" value="1"/>
</dbReference>